<gene>
    <name evidence="10" type="ORF">C1I98_14515</name>
</gene>
<keyword evidence="7 9" id="KW-0472">Membrane</keyword>
<dbReference type="AlphaFoldDB" id="A0A2W2GF15"/>
<evidence type="ECO:0000256" key="7">
    <source>
        <dbReference type="ARBA" id="ARBA00023136"/>
    </source>
</evidence>
<keyword evidence="6" id="KW-0408">Iron</keyword>
<feature type="transmembrane region" description="Helical" evidence="9">
    <location>
        <begin position="232"/>
        <end position="251"/>
    </location>
</feature>
<comment type="subcellular location">
    <subcellularLocation>
        <location evidence="1">Membrane</location>
    </subcellularLocation>
</comment>
<evidence type="ECO:0000256" key="3">
    <source>
        <dbReference type="ARBA" id="ARBA00022692"/>
    </source>
</evidence>
<keyword evidence="2" id="KW-0349">Heme</keyword>
<proteinExistence type="predicted"/>
<keyword evidence="3 9" id="KW-0812">Transmembrane</keyword>
<keyword evidence="5 9" id="KW-1133">Transmembrane helix</keyword>
<keyword evidence="11" id="KW-1185">Reference proteome</keyword>
<accession>A0A2W2GF15</accession>
<dbReference type="Pfam" id="PF01127">
    <property type="entry name" value="Sdh_cyt"/>
    <property type="match status" value="1"/>
</dbReference>
<evidence type="ECO:0000313" key="11">
    <source>
        <dbReference type="Proteomes" id="UP000248544"/>
    </source>
</evidence>
<feature type="transmembrane region" description="Helical" evidence="9">
    <location>
        <begin position="191"/>
        <end position="212"/>
    </location>
</feature>
<keyword evidence="4" id="KW-0479">Metal-binding</keyword>
<protein>
    <submittedName>
        <fullName evidence="10">Succinate dehydrogenase</fullName>
    </submittedName>
</protein>
<organism evidence="10 11">
    <name type="scientific">Spongiactinospora gelatinilytica</name>
    <dbReference type="NCBI Taxonomy" id="2666298"/>
    <lineage>
        <taxon>Bacteria</taxon>
        <taxon>Bacillati</taxon>
        <taxon>Actinomycetota</taxon>
        <taxon>Actinomycetes</taxon>
        <taxon>Streptosporangiales</taxon>
        <taxon>Streptosporangiaceae</taxon>
        <taxon>Spongiactinospora</taxon>
    </lineage>
</organism>
<dbReference type="GO" id="GO:0016020">
    <property type="term" value="C:membrane"/>
    <property type="evidence" value="ECO:0007669"/>
    <property type="project" value="UniProtKB-SubCell"/>
</dbReference>
<evidence type="ECO:0000256" key="8">
    <source>
        <dbReference type="SAM" id="MobiDB-lite"/>
    </source>
</evidence>
<evidence type="ECO:0000256" key="1">
    <source>
        <dbReference type="ARBA" id="ARBA00004370"/>
    </source>
</evidence>
<feature type="transmembrane region" description="Helical" evidence="9">
    <location>
        <begin position="139"/>
        <end position="162"/>
    </location>
</feature>
<evidence type="ECO:0000256" key="6">
    <source>
        <dbReference type="ARBA" id="ARBA00023004"/>
    </source>
</evidence>
<dbReference type="EMBL" id="POUA01000096">
    <property type="protein sequence ID" value="PZG46472.1"/>
    <property type="molecule type" value="Genomic_DNA"/>
</dbReference>
<dbReference type="CDD" id="cd03498">
    <property type="entry name" value="SQR_TypeB_2_TM"/>
    <property type="match status" value="1"/>
</dbReference>
<evidence type="ECO:0000256" key="2">
    <source>
        <dbReference type="ARBA" id="ARBA00022617"/>
    </source>
</evidence>
<evidence type="ECO:0000256" key="5">
    <source>
        <dbReference type="ARBA" id="ARBA00022989"/>
    </source>
</evidence>
<dbReference type="InterPro" id="IPR011138">
    <property type="entry name" value="Cytochrome_b-558"/>
</dbReference>
<sequence length="301" mass="32720">MRCEFGRSTPACAHRHPRGRRVNSCWLWKPGSCRLGRPARVIRNVDAVTATIERGAATAPVASHEQPRPPTAARNHKGGFFRSSNGKKVVMAVTGAVMVLYLIAHMAGNLKIFFGAADFNEYAAFLREIGHPLVPHRTVLTLVEVVLSVSVVLHMWSAVSLARRAAKARPVKYAARPKSQASGYAVKTMRYGGVIILLFIIWHLLDLTFAAVNPAGPNGEPYQRMVEGFAPGRWPVTLFYVVALLLVGLHLRHGLWSAFQTLGLAGGRRERPVKLAAAGLSALLVLGFLSVPLSITIGLVK</sequence>
<dbReference type="Proteomes" id="UP000248544">
    <property type="component" value="Unassembled WGS sequence"/>
</dbReference>
<feature type="transmembrane region" description="Helical" evidence="9">
    <location>
        <begin position="89"/>
        <end position="108"/>
    </location>
</feature>
<name>A0A2W2GF15_9ACTN</name>
<dbReference type="SUPFAM" id="SSF81343">
    <property type="entry name" value="Fumarate reductase respiratory complex transmembrane subunits"/>
    <property type="match status" value="1"/>
</dbReference>
<feature type="transmembrane region" description="Helical" evidence="9">
    <location>
        <begin position="272"/>
        <end position="300"/>
    </location>
</feature>
<evidence type="ECO:0000256" key="9">
    <source>
        <dbReference type="SAM" id="Phobius"/>
    </source>
</evidence>
<evidence type="ECO:0000313" key="10">
    <source>
        <dbReference type="EMBL" id="PZG46472.1"/>
    </source>
</evidence>
<reference evidence="10 11" key="1">
    <citation type="submission" date="2018-01" db="EMBL/GenBank/DDBJ databases">
        <title>Draft genome sequence of Sphaerisporangium sp. 7K107.</title>
        <authorList>
            <person name="Sahin N."/>
            <person name="Saygin H."/>
            <person name="Ay H."/>
        </authorList>
    </citation>
    <scope>NUCLEOTIDE SEQUENCE [LARGE SCALE GENOMIC DNA]</scope>
    <source>
        <strain evidence="10 11">7K107</strain>
    </source>
</reference>
<dbReference type="InterPro" id="IPR034804">
    <property type="entry name" value="SQR/QFR_C/D"/>
</dbReference>
<evidence type="ECO:0000256" key="4">
    <source>
        <dbReference type="ARBA" id="ARBA00022723"/>
    </source>
</evidence>
<comment type="caution">
    <text evidence="10">The sequence shown here is derived from an EMBL/GenBank/DDBJ whole genome shotgun (WGS) entry which is preliminary data.</text>
</comment>
<feature type="region of interest" description="Disordered" evidence="8">
    <location>
        <begin position="57"/>
        <end position="78"/>
    </location>
</feature>
<dbReference type="Gene3D" id="1.20.1300.10">
    <property type="entry name" value="Fumarate reductase/succinate dehydrogenase, transmembrane subunit"/>
    <property type="match status" value="1"/>
</dbReference>
<dbReference type="NCBIfam" id="TIGR02046">
    <property type="entry name" value="sdhC_b558_fam"/>
    <property type="match status" value="1"/>
</dbReference>
<dbReference type="InterPro" id="IPR000701">
    <property type="entry name" value="SuccDH_FuR_B_TM-su"/>
</dbReference>
<dbReference type="GO" id="GO:0046872">
    <property type="term" value="F:metal ion binding"/>
    <property type="evidence" value="ECO:0007669"/>
    <property type="project" value="UniProtKB-KW"/>
</dbReference>